<proteinExistence type="predicted"/>
<dbReference type="AlphaFoldDB" id="A0A6V7XLZ3"/>
<gene>
    <name evidence="1" type="ORF">MENT_LOCUS53750</name>
</gene>
<protein>
    <submittedName>
        <fullName evidence="1">Uncharacterized protein</fullName>
    </submittedName>
</protein>
<sequence length="398" mass="45948">MAINMRDKRYIAEIIIPEIEFNVNTNGITLQAKSRLSTPRFLPFDQCGRCRECKSIEVEIDFVVTKEGVTVYCNRIKGNRFVPFDSIYDMPGHCFFRIKNKGRVLNIPFNDRDCVEQNKPIIQPLSSYPDKSDQVKVSDVKMEQEVKTIINSAMDLEDNQQTVEAIQESTNGKIKTIEEDLDDFFKSIGDEKKVVKRSISNEEKINEPFYNDMIDPNTQKFTDIVNPNSYSLLLREMSSIVPMLQRSGVNVYGGVPTEEIIKRQPKPLLLILDDLLLSIDEKYLSELFTKKSHHQNFAIIFVTQNLFEKKIKVARQNAQYLMLMRSPNSALSVRNIGTQLFPRKLDFFLDAYKQATNEPYGYLLIDMHASSDPILRLRSNIFTEDNEKLIFIPKNGTQ</sequence>
<accession>A0A6V7XLZ3</accession>
<comment type="caution">
    <text evidence="1">The sequence shown here is derived from an EMBL/GenBank/DDBJ whole genome shotgun (WGS) entry which is preliminary data.</text>
</comment>
<dbReference type="EMBL" id="CAJEWN010001827">
    <property type="protein sequence ID" value="CAD2200293.1"/>
    <property type="molecule type" value="Genomic_DNA"/>
</dbReference>
<reference evidence="1 2" key="1">
    <citation type="submission" date="2020-08" db="EMBL/GenBank/DDBJ databases">
        <authorList>
            <person name="Koutsovoulos G."/>
            <person name="Danchin GJ E."/>
        </authorList>
    </citation>
    <scope>NUCLEOTIDE SEQUENCE [LARGE SCALE GENOMIC DNA]</scope>
</reference>
<organism evidence="1 2">
    <name type="scientific">Meloidogyne enterolobii</name>
    <name type="common">Root-knot nematode worm</name>
    <name type="synonym">Meloidogyne mayaguensis</name>
    <dbReference type="NCBI Taxonomy" id="390850"/>
    <lineage>
        <taxon>Eukaryota</taxon>
        <taxon>Metazoa</taxon>
        <taxon>Ecdysozoa</taxon>
        <taxon>Nematoda</taxon>
        <taxon>Chromadorea</taxon>
        <taxon>Rhabditida</taxon>
        <taxon>Tylenchina</taxon>
        <taxon>Tylenchomorpha</taxon>
        <taxon>Tylenchoidea</taxon>
        <taxon>Meloidogynidae</taxon>
        <taxon>Meloidogyninae</taxon>
        <taxon>Meloidogyne</taxon>
    </lineage>
</organism>
<evidence type="ECO:0000313" key="1">
    <source>
        <dbReference type="EMBL" id="CAD2200293.1"/>
    </source>
</evidence>
<evidence type="ECO:0000313" key="2">
    <source>
        <dbReference type="Proteomes" id="UP000580250"/>
    </source>
</evidence>
<dbReference type="Proteomes" id="UP000580250">
    <property type="component" value="Unassembled WGS sequence"/>
</dbReference>
<name>A0A6V7XLZ3_MELEN</name>